<proteinExistence type="inferred from homology"/>
<dbReference type="EMBL" id="CP066007">
    <property type="protein sequence ID" value="QQB47352.1"/>
    <property type="molecule type" value="Genomic_DNA"/>
</dbReference>
<dbReference type="PANTHER" id="PTHR30354">
    <property type="entry name" value="GNT FAMILY GLUCONATE TRANSPORTER"/>
    <property type="match status" value="1"/>
</dbReference>
<dbReference type="RefSeq" id="WP_084036103.1">
    <property type="nucleotide sequence ID" value="NZ_CP066007.1"/>
</dbReference>
<feature type="transmembrane region" description="Helical" evidence="8">
    <location>
        <begin position="278"/>
        <end position="295"/>
    </location>
</feature>
<feature type="transmembrane region" description="Helical" evidence="8">
    <location>
        <begin position="12"/>
        <end position="31"/>
    </location>
</feature>
<dbReference type="PANTHER" id="PTHR30354:SF22">
    <property type="entry name" value="HIGH-AFFINITY GLUCONATE TRANSPORTER"/>
    <property type="match status" value="1"/>
</dbReference>
<feature type="transmembrane region" description="Helical" evidence="8">
    <location>
        <begin position="180"/>
        <end position="201"/>
    </location>
</feature>
<keyword evidence="6 8" id="KW-0472">Membrane</keyword>
<comment type="subcellular location">
    <subcellularLocation>
        <location evidence="1">Cell membrane</location>
        <topology evidence="1">Multi-pass membrane protein</topology>
    </subcellularLocation>
</comment>
<feature type="transmembrane region" description="Helical" evidence="8">
    <location>
        <begin position="307"/>
        <end position="328"/>
    </location>
</feature>
<evidence type="ECO:0000256" key="8">
    <source>
        <dbReference type="SAM" id="Phobius"/>
    </source>
</evidence>
<dbReference type="GeneID" id="92760806"/>
<name>A0A7T4EHE0_9CORY</name>
<dbReference type="Pfam" id="PF02447">
    <property type="entry name" value="GntP_permease"/>
    <property type="match status" value="1"/>
</dbReference>
<evidence type="ECO:0000256" key="5">
    <source>
        <dbReference type="ARBA" id="ARBA00022989"/>
    </source>
</evidence>
<evidence type="ECO:0000256" key="6">
    <source>
        <dbReference type="ARBA" id="ARBA00023136"/>
    </source>
</evidence>
<comment type="similarity">
    <text evidence="7">Belongs to the GntP permease family.</text>
</comment>
<dbReference type="GO" id="GO:0015128">
    <property type="term" value="F:gluconate transmembrane transporter activity"/>
    <property type="evidence" value="ECO:0007669"/>
    <property type="project" value="InterPro"/>
</dbReference>
<organism evidence="9 10">
    <name type="scientific">Corynebacterium glucuronolyticum</name>
    <dbReference type="NCBI Taxonomy" id="39791"/>
    <lineage>
        <taxon>Bacteria</taxon>
        <taxon>Bacillati</taxon>
        <taxon>Actinomycetota</taxon>
        <taxon>Actinomycetes</taxon>
        <taxon>Mycobacteriales</taxon>
        <taxon>Corynebacteriaceae</taxon>
        <taxon>Corynebacterium</taxon>
    </lineage>
</organism>
<keyword evidence="5 8" id="KW-1133">Transmembrane helix</keyword>
<accession>A0A7T4EHE0</accession>
<dbReference type="InterPro" id="IPR003474">
    <property type="entry name" value="Glcn_transporter"/>
</dbReference>
<protein>
    <submittedName>
        <fullName evidence="9">Gluconate transporter</fullName>
    </submittedName>
</protein>
<feature type="transmembrane region" description="Helical" evidence="8">
    <location>
        <begin position="237"/>
        <end position="258"/>
    </location>
</feature>
<evidence type="ECO:0000256" key="3">
    <source>
        <dbReference type="ARBA" id="ARBA00022475"/>
    </source>
</evidence>
<gene>
    <name evidence="9" type="ORF">I6I10_05525</name>
</gene>
<keyword evidence="4 8" id="KW-0812">Transmembrane</keyword>
<reference evidence="9 10" key="1">
    <citation type="submission" date="2020-12" db="EMBL/GenBank/DDBJ databases">
        <title>FDA dAtabase for Regulatory Grade micrObial Sequences (FDA-ARGOS): Supporting development and validation of Infectious Disease Dx tests.</title>
        <authorList>
            <person name="Sproer C."/>
            <person name="Gronow S."/>
            <person name="Severitt S."/>
            <person name="Schroder I."/>
            <person name="Tallon L."/>
            <person name="Sadzewicz L."/>
            <person name="Zhao X."/>
            <person name="Boylan J."/>
            <person name="Ott S."/>
            <person name="Bowen H."/>
            <person name="Vavikolanu K."/>
            <person name="Mehta A."/>
            <person name="Aluvathingal J."/>
            <person name="Nadendla S."/>
            <person name="Lowell S."/>
            <person name="Myers T."/>
            <person name="Yan Y."/>
            <person name="Sichtig H."/>
        </authorList>
    </citation>
    <scope>NUCLEOTIDE SEQUENCE [LARGE SCALE GENOMIC DNA]</scope>
    <source>
        <strain evidence="9 10">FDAARGOS_1053</strain>
    </source>
</reference>
<evidence type="ECO:0000256" key="1">
    <source>
        <dbReference type="ARBA" id="ARBA00004651"/>
    </source>
</evidence>
<feature type="transmembrane region" description="Helical" evidence="8">
    <location>
        <begin position="430"/>
        <end position="454"/>
    </location>
</feature>
<feature type="transmembrane region" description="Helical" evidence="8">
    <location>
        <begin position="38"/>
        <end position="58"/>
    </location>
</feature>
<sequence>MPLALAEAATTSASQLVIAALVGIATIVLLITVAKTHAFLALLAGSFVMAIVAGTPLLDAFDSFTDGLGSTVGGVGVLIVFGSMIGTLLVRSGGADQIVDSIISHTPKAKLAWAMALIAMIIGLPLFFEVGVVLLIPVVMLMAKRTGLSPILLGVPALAGLSTLHCFVPPHPGPLIAIDTLGANLGITLAFGIIIGIPVLILSGPVLGTFASRWVPIGPNLTIGADQEPVPEEERPSFATSVAIVAIPVVLMLVQAIFEIFAIEIPVVTTLVHFFGKPLMALLSAIIYGMFALGTRGGRGFRGANKLIGEAFAPIAGILLIVGAGGGFKQTLVDSGIATVLGEWLAAQPISPLLAGWLIAVFIRLATGSATVATITAAGLAAPLAEGLSSPELALMVLAVGAGSNFLSHVNDAGFWLIKEYFGMTVGQTFKTWSLITTLISVFGLVFVLLLSLVF</sequence>
<evidence type="ECO:0000313" key="9">
    <source>
        <dbReference type="EMBL" id="QQB47352.1"/>
    </source>
</evidence>
<feature type="transmembrane region" description="Helical" evidence="8">
    <location>
        <begin position="70"/>
        <end position="90"/>
    </location>
</feature>
<evidence type="ECO:0000256" key="2">
    <source>
        <dbReference type="ARBA" id="ARBA00022448"/>
    </source>
</evidence>
<evidence type="ECO:0000256" key="7">
    <source>
        <dbReference type="ARBA" id="ARBA00049663"/>
    </source>
</evidence>
<dbReference type="GO" id="GO:0005886">
    <property type="term" value="C:plasma membrane"/>
    <property type="evidence" value="ECO:0007669"/>
    <property type="project" value="UniProtKB-SubCell"/>
</dbReference>
<dbReference type="AlphaFoldDB" id="A0A7T4EHE0"/>
<keyword evidence="2" id="KW-0813">Transport</keyword>
<evidence type="ECO:0000256" key="4">
    <source>
        <dbReference type="ARBA" id="ARBA00022692"/>
    </source>
</evidence>
<dbReference type="NCBIfam" id="TIGR00791">
    <property type="entry name" value="gntP"/>
    <property type="match status" value="1"/>
</dbReference>
<keyword evidence="3" id="KW-1003">Cell membrane</keyword>
<feature type="transmembrane region" description="Helical" evidence="8">
    <location>
        <begin position="148"/>
        <end position="168"/>
    </location>
</feature>
<dbReference type="Proteomes" id="UP000596145">
    <property type="component" value="Chromosome"/>
</dbReference>
<evidence type="ECO:0000313" key="10">
    <source>
        <dbReference type="Proteomes" id="UP000596145"/>
    </source>
</evidence>
<dbReference type="PIRSF" id="PIRSF002746">
    <property type="entry name" value="Gluconate_transporter"/>
    <property type="match status" value="1"/>
</dbReference>
<dbReference type="OrthoDB" id="4325159at2"/>
<feature type="transmembrane region" description="Helical" evidence="8">
    <location>
        <begin position="111"/>
        <end position="136"/>
    </location>
</feature>